<keyword evidence="10" id="KW-1185">Reference proteome</keyword>
<feature type="transmembrane region" description="Helical" evidence="7">
    <location>
        <begin position="75"/>
        <end position="93"/>
    </location>
</feature>
<feature type="transmembrane region" description="Helical" evidence="7">
    <location>
        <begin position="159"/>
        <end position="178"/>
    </location>
</feature>
<feature type="transmembrane region" description="Helical" evidence="7">
    <location>
        <begin position="99"/>
        <end position="115"/>
    </location>
</feature>
<sequence length="422" mass="46831">MQSKTIKSSQQIRPIVKARFSFIVLQLIAILLSQFWIQSELPFLTLYAIVALETALNVMFVYLYRTNRNVSINAYFIQVVMDILFLTALLYFSGGASNPFVSLLLLPIAIASVTLPKHLLLVVTLLAMSAYSSLLLTLSPHDLHHMNMEQHLFGMWLNFLLSAFVVVLVVASLIKAVNKQEKLVSKQREDQLRQEQLLSLGAAAAQFAHRLATPLGTVHLISEELQDIQTYDESLFNQLDQELSVCRRHLDDFRAMAEQVKNNSKQSLGSQAFINDLRQEVQLSFPSTKVIWQVGELANLSLMVAPILMPALLNLIQNAVLASNTDNPNDFHIEITVAPHIANNTIVISIRDHGVGFANDTLLQLGSELVDSKHGLGMGVFLSHVTLDKLGGQLKLYNHQQGGAVAEVILPLLAAQPELDNV</sequence>
<feature type="transmembrane region" description="Helical" evidence="7">
    <location>
        <begin position="20"/>
        <end position="37"/>
    </location>
</feature>
<evidence type="ECO:0000256" key="4">
    <source>
        <dbReference type="ARBA" id="ARBA00022741"/>
    </source>
</evidence>
<evidence type="ECO:0000259" key="8">
    <source>
        <dbReference type="PROSITE" id="PS50109"/>
    </source>
</evidence>
<accession>A0ABU3QX75</accession>
<organism evidence="9 10">
    <name type="scientific">Psychrosphaera aquimarina</name>
    <dbReference type="NCBI Taxonomy" id="2044854"/>
    <lineage>
        <taxon>Bacteria</taxon>
        <taxon>Pseudomonadati</taxon>
        <taxon>Pseudomonadota</taxon>
        <taxon>Gammaproteobacteria</taxon>
        <taxon>Alteromonadales</taxon>
        <taxon>Pseudoalteromonadaceae</taxon>
        <taxon>Psychrosphaera</taxon>
    </lineage>
</organism>
<keyword evidence="3" id="KW-0808">Transferase</keyword>
<protein>
    <recommendedName>
        <fullName evidence="2">histidine kinase</fullName>
        <ecNumber evidence="2">2.7.13.3</ecNumber>
    </recommendedName>
</protein>
<reference evidence="9 10" key="1">
    <citation type="submission" date="2023-10" db="EMBL/GenBank/DDBJ databases">
        <title>Psychrosphaera aquimaarina strain SW33 isolated from seawater.</title>
        <authorList>
            <person name="Bayburt H."/>
            <person name="Kim J.M."/>
            <person name="Choi B.J."/>
            <person name="Jeon C.O."/>
        </authorList>
    </citation>
    <scope>NUCLEOTIDE SEQUENCE [LARGE SCALE GENOMIC DNA]</scope>
    <source>
        <strain evidence="9 10">KCTC 52743</strain>
    </source>
</reference>
<dbReference type="Pfam" id="PF02518">
    <property type="entry name" value="HATPase_c"/>
    <property type="match status" value="1"/>
</dbReference>
<comment type="caution">
    <text evidence="9">The sequence shown here is derived from an EMBL/GenBank/DDBJ whole genome shotgun (WGS) entry which is preliminary data.</text>
</comment>
<evidence type="ECO:0000256" key="5">
    <source>
        <dbReference type="ARBA" id="ARBA00022777"/>
    </source>
</evidence>
<comment type="catalytic activity">
    <reaction evidence="1">
        <text>ATP + protein L-histidine = ADP + protein N-phospho-L-histidine.</text>
        <dbReference type="EC" id="2.7.13.3"/>
    </reaction>
</comment>
<dbReference type="PANTHER" id="PTHR44936">
    <property type="entry name" value="SENSOR PROTEIN CREC"/>
    <property type="match status" value="1"/>
</dbReference>
<keyword evidence="7" id="KW-0472">Membrane</keyword>
<feature type="transmembrane region" description="Helical" evidence="7">
    <location>
        <begin position="120"/>
        <end position="139"/>
    </location>
</feature>
<evidence type="ECO:0000256" key="3">
    <source>
        <dbReference type="ARBA" id="ARBA00022679"/>
    </source>
</evidence>
<dbReference type="RefSeq" id="WP_315945867.1">
    <property type="nucleotide sequence ID" value="NZ_JAWCUA010000003.1"/>
</dbReference>
<evidence type="ECO:0000256" key="1">
    <source>
        <dbReference type="ARBA" id="ARBA00000085"/>
    </source>
</evidence>
<dbReference type="InterPro" id="IPR003594">
    <property type="entry name" value="HATPase_dom"/>
</dbReference>
<keyword evidence="6" id="KW-0067">ATP-binding</keyword>
<dbReference type="SMART" id="SM00387">
    <property type="entry name" value="HATPase_c"/>
    <property type="match status" value="1"/>
</dbReference>
<dbReference type="PROSITE" id="PS50109">
    <property type="entry name" value="HIS_KIN"/>
    <property type="match status" value="1"/>
</dbReference>
<dbReference type="InterPro" id="IPR036890">
    <property type="entry name" value="HATPase_C_sf"/>
</dbReference>
<dbReference type="PANTHER" id="PTHR44936:SF10">
    <property type="entry name" value="SENSOR PROTEIN RSTB"/>
    <property type="match status" value="1"/>
</dbReference>
<keyword evidence="5 9" id="KW-0418">Kinase</keyword>
<evidence type="ECO:0000256" key="7">
    <source>
        <dbReference type="SAM" id="Phobius"/>
    </source>
</evidence>
<feature type="domain" description="Histidine kinase" evidence="8">
    <location>
        <begin position="206"/>
        <end position="414"/>
    </location>
</feature>
<dbReference type="EMBL" id="JAWCUA010000003">
    <property type="protein sequence ID" value="MDU0112020.1"/>
    <property type="molecule type" value="Genomic_DNA"/>
</dbReference>
<dbReference type="Gene3D" id="3.30.565.10">
    <property type="entry name" value="Histidine kinase-like ATPase, C-terminal domain"/>
    <property type="match status" value="1"/>
</dbReference>
<proteinExistence type="predicted"/>
<keyword evidence="4" id="KW-0547">Nucleotide-binding</keyword>
<evidence type="ECO:0000313" key="9">
    <source>
        <dbReference type="EMBL" id="MDU0112020.1"/>
    </source>
</evidence>
<evidence type="ECO:0000256" key="2">
    <source>
        <dbReference type="ARBA" id="ARBA00012438"/>
    </source>
</evidence>
<dbReference type="Proteomes" id="UP001257914">
    <property type="component" value="Unassembled WGS sequence"/>
</dbReference>
<dbReference type="InterPro" id="IPR005467">
    <property type="entry name" value="His_kinase_dom"/>
</dbReference>
<keyword evidence="7" id="KW-1133">Transmembrane helix</keyword>
<evidence type="ECO:0000256" key="6">
    <source>
        <dbReference type="ARBA" id="ARBA00022840"/>
    </source>
</evidence>
<dbReference type="GO" id="GO:0016301">
    <property type="term" value="F:kinase activity"/>
    <property type="evidence" value="ECO:0007669"/>
    <property type="project" value="UniProtKB-KW"/>
</dbReference>
<dbReference type="Pfam" id="PF25323">
    <property type="entry name" value="6TM_PilS"/>
    <property type="match status" value="1"/>
</dbReference>
<dbReference type="EC" id="2.7.13.3" evidence="2"/>
<name>A0ABU3QX75_9GAMM</name>
<dbReference type="InterPro" id="IPR050980">
    <property type="entry name" value="2C_sensor_his_kinase"/>
</dbReference>
<dbReference type="Gene3D" id="1.10.287.130">
    <property type="match status" value="1"/>
</dbReference>
<dbReference type="SUPFAM" id="SSF55874">
    <property type="entry name" value="ATPase domain of HSP90 chaperone/DNA topoisomerase II/histidine kinase"/>
    <property type="match status" value="1"/>
</dbReference>
<evidence type="ECO:0000313" key="10">
    <source>
        <dbReference type="Proteomes" id="UP001257914"/>
    </source>
</evidence>
<keyword evidence="7" id="KW-0812">Transmembrane</keyword>
<feature type="transmembrane region" description="Helical" evidence="7">
    <location>
        <begin position="43"/>
        <end position="63"/>
    </location>
</feature>
<gene>
    <name evidence="9" type="ORF">RT723_03175</name>
</gene>